<dbReference type="SUPFAM" id="SSF54373">
    <property type="entry name" value="FAD-linked reductases, C-terminal domain"/>
    <property type="match status" value="1"/>
</dbReference>
<feature type="active site" description="Proton donor" evidence="2">
    <location>
        <position position="363"/>
    </location>
</feature>
<dbReference type="Proteomes" id="UP001152759">
    <property type="component" value="Chromosome 8"/>
</dbReference>
<evidence type="ECO:0000259" key="5">
    <source>
        <dbReference type="PROSITE" id="PS00624"/>
    </source>
</evidence>
<dbReference type="Pfam" id="PF05199">
    <property type="entry name" value="GMC_oxred_C"/>
    <property type="match status" value="1"/>
</dbReference>
<reference evidence="6" key="1">
    <citation type="submission" date="2021-12" db="EMBL/GenBank/DDBJ databases">
        <authorList>
            <person name="King R."/>
        </authorList>
    </citation>
    <scope>NUCLEOTIDE SEQUENCE</scope>
</reference>
<dbReference type="Gene3D" id="3.50.50.60">
    <property type="entry name" value="FAD/NAD(P)-binding domain"/>
    <property type="match status" value="2"/>
</dbReference>
<feature type="chain" id="PRO_5040483615" description="Glucose-methanol-choline oxidoreductase N-terminal domain-containing protein" evidence="4">
    <location>
        <begin position="17"/>
        <end position="433"/>
    </location>
</feature>
<dbReference type="InterPro" id="IPR007867">
    <property type="entry name" value="GMC_OxRtase_C"/>
</dbReference>
<keyword evidence="3" id="KW-0285">Flavoprotein</keyword>
<dbReference type="SUPFAM" id="SSF51905">
    <property type="entry name" value="FAD/NAD(P)-binding domain"/>
    <property type="match status" value="1"/>
</dbReference>
<dbReference type="GO" id="GO:0050660">
    <property type="term" value="F:flavin adenine dinucleotide binding"/>
    <property type="evidence" value="ECO:0007669"/>
    <property type="project" value="InterPro"/>
</dbReference>
<dbReference type="PIRSF" id="PIRSF000137">
    <property type="entry name" value="Alcohol_oxidase"/>
    <property type="match status" value="1"/>
</dbReference>
<organism evidence="6 7">
    <name type="scientific">Bemisia tabaci</name>
    <name type="common">Sweetpotato whitefly</name>
    <name type="synonym">Aleurodes tabaci</name>
    <dbReference type="NCBI Taxonomy" id="7038"/>
    <lineage>
        <taxon>Eukaryota</taxon>
        <taxon>Metazoa</taxon>
        <taxon>Ecdysozoa</taxon>
        <taxon>Arthropoda</taxon>
        <taxon>Hexapoda</taxon>
        <taxon>Insecta</taxon>
        <taxon>Pterygota</taxon>
        <taxon>Neoptera</taxon>
        <taxon>Paraneoptera</taxon>
        <taxon>Hemiptera</taxon>
        <taxon>Sternorrhyncha</taxon>
        <taxon>Aleyrodoidea</taxon>
        <taxon>Aleyrodidae</taxon>
        <taxon>Aleyrodinae</taxon>
        <taxon>Bemisia</taxon>
    </lineage>
</organism>
<evidence type="ECO:0000313" key="6">
    <source>
        <dbReference type="EMBL" id="CAH0394224.1"/>
    </source>
</evidence>
<feature type="binding site" evidence="3">
    <location>
        <position position="107"/>
    </location>
    <ligand>
        <name>FAD</name>
        <dbReference type="ChEBI" id="CHEBI:57692"/>
    </ligand>
</feature>
<evidence type="ECO:0000313" key="7">
    <source>
        <dbReference type="Proteomes" id="UP001152759"/>
    </source>
</evidence>
<dbReference type="PANTHER" id="PTHR11552">
    <property type="entry name" value="GLUCOSE-METHANOL-CHOLINE GMC OXIDOREDUCTASE"/>
    <property type="match status" value="1"/>
</dbReference>
<dbReference type="GO" id="GO:0016614">
    <property type="term" value="F:oxidoreductase activity, acting on CH-OH group of donors"/>
    <property type="evidence" value="ECO:0007669"/>
    <property type="project" value="InterPro"/>
</dbReference>
<evidence type="ECO:0000256" key="3">
    <source>
        <dbReference type="PIRSR" id="PIRSR000137-2"/>
    </source>
</evidence>
<dbReference type="Pfam" id="PF00732">
    <property type="entry name" value="GMC_oxred_N"/>
    <property type="match status" value="1"/>
</dbReference>
<keyword evidence="7" id="KW-1185">Reference proteome</keyword>
<evidence type="ECO:0000256" key="2">
    <source>
        <dbReference type="PIRSR" id="PIRSR000137-1"/>
    </source>
</evidence>
<keyword evidence="3" id="KW-0274">FAD</keyword>
<comment type="cofactor">
    <cofactor evidence="3">
        <name>FAD</name>
        <dbReference type="ChEBI" id="CHEBI:57692"/>
    </cofactor>
</comment>
<comment type="similarity">
    <text evidence="1">Belongs to the GMC oxidoreductase family.</text>
</comment>
<name>A0A9P0F6D0_BEMTA</name>
<dbReference type="InterPro" id="IPR012132">
    <property type="entry name" value="GMC_OxRdtase"/>
</dbReference>
<dbReference type="InterPro" id="IPR036188">
    <property type="entry name" value="FAD/NAD-bd_sf"/>
</dbReference>
<dbReference type="Gene3D" id="3.30.560.10">
    <property type="entry name" value="Glucose Oxidase, domain 3"/>
    <property type="match status" value="2"/>
</dbReference>
<dbReference type="PROSITE" id="PS00624">
    <property type="entry name" value="GMC_OXRED_2"/>
    <property type="match status" value="1"/>
</dbReference>
<sequence length="433" mass="47818">MRLLIVLALAIACASAQNYPPLTDSVLQMLSEGQTYMNAEPPDTKILLREYDFIVVPEWKVLLIEAGQEENIVMDIPLAANMLHTSRGYLHPARNRRNLHVRKYSQVTRVIIDPKTKTAIGVEFERARKRYQVLARKEVILSAGAIGSPHLLLLSGVGPKKHLQEKGVKVVKNLPVGYNLQDHVALGGLTVLINQPVSIKTDRILSNATALNMFLTQHRGPITIPGGCEALAFIDTKNDDPRNTDGYPDLELLLVAGAVSSEPTLKLNFGIKNSVYDSVYRDTEALDGFMVLPMIMRPKSTGFDLDVAVAGVRKVQELIKTPAMRQLGAQLLQTPLPGCTSMPFDSDDYWKCHARHLPFTIYHLSGSCKMGPASDRTAVVDPRLRVHGVRNLRVVDASIMPKVTASHTNAPVIMIAEKAADMIKQDHGKRTDF</sequence>
<dbReference type="AlphaFoldDB" id="A0A9P0F6D0"/>
<dbReference type="PANTHER" id="PTHR11552:SF158">
    <property type="entry name" value="GH23626P-RELATED"/>
    <property type="match status" value="1"/>
</dbReference>
<keyword evidence="4" id="KW-0732">Signal</keyword>
<proteinExistence type="inferred from homology"/>
<accession>A0A9P0F6D0</accession>
<dbReference type="InterPro" id="IPR000172">
    <property type="entry name" value="GMC_OxRdtase_N"/>
</dbReference>
<evidence type="ECO:0000256" key="4">
    <source>
        <dbReference type="SAM" id="SignalP"/>
    </source>
</evidence>
<feature type="domain" description="Glucose-methanol-choline oxidoreductase N-terminal" evidence="5">
    <location>
        <begin position="144"/>
        <end position="158"/>
    </location>
</feature>
<dbReference type="EMBL" id="OU963869">
    <property type="protein sequence ID" value="CAH0394224.1"/>
    <property type="molecule type" value="Genomic_DNA"/>
</dbReference>
<evidence type="ECO:0000256" key="1">
    <source>
        <dbReference type="ARBA" id="ARBA00010790"/>
    </source>
</evidence>
<protein>
    <recommendedName>
        <fullName evidence="5">Glucose-methanol-choline oxidoreductase N-terminal domain-containing protein</fullName>
    </recommendedName>
</protein>
<feature type="signal peptide" evidence="4">
    <location>
        <begin position="1"/>
        <end position="16"/>
    </location>
</feature>
<feature type="active site" description="Proton acceptor" evidence="2">
    <location>
        <position position="407"/>
    </location>
</feature>
<gene>
    <name evidence="6" type="ORF">BEMITA_LOCUS12548</name>
</gene>